<dbReference type="Proteomes" id="UP001215598">
    <property type="component" value="Unassembled WGS sequence"/>
</dbReference>
<name>A0AAD7KCJ4_9AGAR</name>
<comment type="caution">
    <text evidence="2">The sequence shown here is derived from an EMBL/GenBank/DDBJ whole genome shotgun (WGS) entry which is preliminary data.</text>
</comment>
<protein>
    <recommendedName>
        <fullName evidence="1">DUF4100 domain-containing protein</fullName>
    </recommendedName>
</protein>
<dbReference type="AlphaFoldDB" id="A0AAD7KCJ4"/>
<gene>
    <name evidence="2" type="ORF">B0H16DRAFT_1709763</name>
</gene>
<evidence type="ECO:0000313" key="3">
    <source>
        <dbReference type="Proteomes" id="UP001215598"/>
    </source>
</evidence>
<organism evidence="2 3">
    <name type="scientific">Mycena metata</name>
    <dbReference type="NCBI Taxonomy" id="1033252"/>
    <lineage>
        <taxon>Eukaryota</taxon>
        <taxon>Fungi</taxon>
        <taxon>Dikarya</taxon>
        <taxon>Basidiomycota</taxon>
        <taxon>Agaricomycotina</taxon>
        <taxon>Agaricomycetes</taxon>
        <taxon>Agaricomycetidae</taxon>
        <taxon>Agaricales</taxon>
        <taxon>Marasmiineae</taxon>
        <taxon>Mycenaceae</taxon>
        <taxon>Mycena</taxon>
    </lineage>
</organism>
<reference evidence="2" key="1">
    <citation type="submission" date="2023-03" db="EMBL/GenBank/DDBJ databases">
        <title>Massive genome expansion in bonnet fungi (Mycena s.s.) driven by repeated elements and novel gene families across ecological guilds.</title>
        <authorList>
            <consortium name="Lawrence Berkeley National Laboratory"/>
            <person name="Harder C.B."/>
            <person name="Miyauchi S."/>
            <person name="Viragh M."/>
            <person name="Kuo A."/>
            <person name="Thoen E."/>
            <person name="Andreopoulos B."/>
            <person name="Lu D."/>
            <person name="Skrede I."/>
            <person name="Drula E."/>
            <person name="Henrissat B."/>
            <person name="Morin E."/>
            <person name="Kohler A."/>
            <person name="Barry K."/>
            <person name="LaButti K."/>
            <person name="Morin E."/>
            <person name="Salamov A."/>
            <person name="Lipzen A."/>
            <person name="Mereny Z."/>
            <person name="Hegedus B."/>
            <person name="Baldrian P."/>
            <person name="Stursova M."/>
            <person name="Weitz H."/>
            <person name="Taylor A."/>
            <person name="Grigoriev I.V."/>
            <person name="Nagy L.G."/>
            <person name="Martin F."/>
            <person name="Kauserud H."/>
        </authorList>
    </citation>
    <scope>NUCLEOTIDE SEQUENCE</scope>
    <source>
        <strain evidence="2">CBHHK182m</strain>
    </source>
</reference>
<dbReference type="EMBL" id="JARKIB010000003">
    <property type="protein sequence ID" value="KAJ7782932.1"/>
    <property type="molecule type" value="Genomic_DNA"/>
</dbReference>
<evidence type="ECO:0000259" key="1">
    <source>
        <dbReference type="Pfam" id="PF13352"/>
    </source>
</evidence>
<feature type="domain" description="DUF4100" evidence="1">
    <location>
        <begin position="289"/>
        <end position="365"/>
    </location>
</feature>
<keyword evidence="3" id="KW-1185">Reference proteome</keyword>
<evidence type="ECO:0000313" key="2">
    <source>
        <dbReference type="EMBL" id="KAJ7782932.1"/>
    </source>
</evidence>
<proteinExistence type="predicted"/>
<dbReference type="Pfam" id="PF13352">
    <property type="entry name" value="DUF4100"/>
    <property type="match status" value="2"/>
</dbReference>
<accession>A0AAD7KCJ4</accession>
<dbReference type="InterPro" id="IPR025165">
    <property type="entry name" value="DUF4100"/>
</dbReference>
<sequence length="427" mass="48630">MATTNTSILRIPMPIPGTVNTPYFNGKYLSDFLLILVQHGSNAGIQDLDDLVPYIVQYSSDEVKDIIRYTPEFDTNNKKTFDQAKNYTEEMLREFCREHNAKSLFKNKVQIETYLKDFMKLARPLVKQTKITNKQRDYYFVASLPSTIKEWFNSQVPSAKRKRSGPPTIAESITILQKHFDSDSLLFEPWKAETETENRKVKFDTDGRRIELSTRQNTRPPSPVNTQNAPTTTVNDVKDLTKLLKVEELKVQEVLGLSKILVAFPVVVSCPQTKLLLESGLIKFDTICGHYTMPDGNDLPRAPPAFIGGLADYIRAQIWDQNQAQNTARTSTMRLSYGNEGVLKGDVKTPIDMTCSADPTTRDLTDMKILFQKILKFKINVPLFQLIGASPQLQKLLSDATHVRREYSTKSAEYSFHDSEDFEADEY</sequence>
<feature type="domain" description="DUF4100" evidence="1">
    <location>
        <begin position="366"/>
        <end position="410"/>
    </location>
</feature>